<name>A0AAW7HNZ4_9PSED</name>
<dbReference type="Proteomes" id="UP001165439">
    <property type="component" value="Unassembled WGS sequence"/>
</dbReference>
<sequence length="475" mass="54454">MKQKDALVGIADRITGAEPLQPEALGFSLLEYGEAAFELVLDSLVGEFPFLWNGREYFEGGESEKFDHLFCWLVREIFDFPCGLIRPEADLAKLLAVAAALDCDDQLWGEIYRINPVLPERVIAALASLIKESHVDSERVISRYYCSDSHVREIKEDIANKDWKSVEWVIDQFWMDYRSPIKLQAAAALHRYNVPLLQSLIEGEKDFFELASYTRHAPIEKIMPLAVASQNWTFKFWAFHRSVTHASRNIPSSPNEWEVLLREASKSPTEWPRWLSVINEYPSRYPQIQKALGSALAQAEGWALDIYVSSISMITPDMARKPVASALSVFRERAALKERKRLWQASFNKWKDWDFDAKGKSKHLFSVSSSSLDYAVIGYFVECLDAKQRHELIEQLRSRAVLLDQSWHPSTSSAMTERFKLASTYQPLAQAELACSSQIDWHIGDSFSTPPWEDGSLYRSLRYDTDFDNPTFLTI</sequence>
<protein>
    <recommendedName>
        <fullName evidence="3">Zorya protein ZorC EH domain-containing protein</fullName>
    </recommendedName>
</protein>
<dbReference type="EMBL" id="JAJSRF020000001">
    <property type="protein sequence ID" value="MDM3955384.1"/>
    <property type="molecule type" value="Genomic_DNA"/>
</dbReference>
<organism evidence="1 2">
    <name type="scientific">Pseudomonas alloputida</name>
    <dbReference type="NCBI Taxonomy" id="1940621"/>
    <lineage>
        <taxon>Bacteria</taxon>
        <taxon>Pseudomonadati</taxon>
        <taxon>Pseudomonadota</taxon>
        <taxon>Gammaproteobacteria</taxon>
        <taxon>Pseudomonadales</taxon>
        <taxon>Pseudomonadaceae</taxon>
        <taxon>Pseudomonas</taxon>
    </lineage>
</organism>
<evidence type="ECO:0000313" key="1">
    <source>
        <dbReference type="EMBL" id="MDM3955384.1"/>
    </source>
</evidence>
<proteinExistence type="predicted"/>
<accession>A0AAW7HNZ4</accession>
<gene>
    <name evidence="1" type="ORF">LU674_024120</name>
</gene>
<evidence type="ECO:0008006" key="3">
    <source>
        <dbReference type="Google" id="ProtNLM"/>
    </source>
</evidence>
<evidence type="ECO:0000313" key="2">
    <source>
        <dbReference type="Proteomes" id="UP001165439"/>
    </source>
</evidence>
<dbReference type="GeneID" id="83678758"/>
<comment type="caution">
    <text evidence="1">The sequence shown here is derived from an EMBL/GenBank/DDBJ whole genome shotgun (WGS) entry which is preliminary data.</text>
</comment>
<dbReference type="AlphaFoldDB" id="A0AAW7HNZ4"/>
<dbReference type="RefSeq" id="WP_060489452.1">
    <property type="nucleotide sequence ID" value="NZ_CP128540.1"/>
</dbReference>
<reference evidence="1" key="1">
    <citation type="submission" date="2023-06" db="EMBL/GenBank/DDBJ databases">
        <title>MBL-encoding genomic islands in Pseudomonas spp. in Poland.</title>
        <authorList>
            <person name="Urbanowicz P."/>
            <person name="Izdebski R."/>
            <person name="Biedrzycka M."/>
            <person name="Gniadkowski M."/>
        </authorList>
    </citation>
    <scope>NUCLEOTIDE SEQUENCE</scope>
    <source>
        <strain evidence="1">NMI5768_13</strain>
    </source>
</reference>